<proteinExistence type="predicted"/>
<dbReference type="Gene3D" id="2.170.270.10">
    <property type="entry name" value="SET domain"/>
    <property type="match status" value="1"/>
</dbReference>
<protein>
    <recommendedName>
        <fullName evidence="2">SET domain-containing protein</fullName>
    </recommendedName>
</protein>
<dbReference type="Pfam" id="PF00856">
    <property type="entry name" value="SET"/>
    <property type="match status" value="1"/>
</dbReference>
<dbReference type="PROSITE" id="PS50280">
    <property type="entry name" value="SET"/>
    <property type="match status" value="1"/>
</dbReference>
<dbReference type="SMART" id="SM00317">
    <property type="entry name" value="SET"/>
    <property type="match status" value="1"/>
</dbReference>
<dbReference type="CDD" id="cd20071">
    <property type="entry name" value="SET_SMYD"/>
    <property type="match status" value="1"/>
</dbReference>
<evidence type="ECO:0000259" key="2">
    <source>
        <dbReference type="PROSITE" id="PS50280"/>
    </source>
</evidence>
<sequence length="296" mass="33414">MSNAAASGGGDFLSDFTRPDDSEMSDISVFSDYPFEIRPSDGRGMGAFATRDVAPGEIVLVDYTSISIVDSGLIKDCETIADLYESLYPDEQEKWEALAATANERHTTATRWVYSRPRSDGTSYPKEKQEKYTMLKLQFNCNGFDMLQGGSALFLDASRFNHSCDPNLWYDVDTMDNRWVGRANRKINEGEEIFVSYIPENRTRDVRQKSLKGWGFDCTCPKCSEGIDTYSASLETARDIANRVEPDRGRSPPVYGNTTDDIGKRIDRHIEILRDLSQKQGRPNEDKSIQKELVFA</sequence>
<dbReference type="EMBL" id="RYZI01000281">
    <property type="protein sequence ID" value="RWA07128.1"/>
    <property type="molecule type" value="Genomic_DNA"/>
</dbReference>
<feature type="region of interest" description="Disordered" evidence="1">
    <location>
        <begin position="276"/>
        <end position="296"/>
    </location>
</feature>
<dbReference type="InterPro" id="IPR050869">
    <property type="entry name" value="H3K4_H4K5_MeTrfase"/>
</dbReference>
<dbReference type="SUPFAM" id="SSF82199">
    <property type="entry name" value="SET domain"/>
    <property type="match status" value="1"/>
</dbReference>
<dbReference type="PANTHER" id="PTHR12197:SF251">
    <property type="entry name" value="EG:BACR7C10.4 PROTEIN"/>
    <property type="match status" value="1"/>
</dbReference>
<evidence type="ECO:0000313" key="3">
    <source>
        <dbReference type="EMBL" id="RWA07128.1"/>
    </source>
</evidence>
<name>A0A439CYB2_9PEZI</name>
<gene>
    <name evidence="3" type="ORF">EKO27_g7985</name>
</gene>
<dbReference type="GO" id="GO:0005634">
    <property type="term" value="C:nucleus"/>
    <property type="evidence" value="ECO:0007669"/>
    <property type="project" value="TreeGrafter"/>
</dbReference>
<comment type="caution">
    <text evidence="3">The sequence shown here is derived from an EMBL/GenBank/DDBJ whole genome shotgun (WGS) entry which is preliminary data.</text>
</comment>
<dbReference type="STRING" id="363999.A0A439CYB2"/>
<dbReference type="Proteomes" id="UP000286045">
    <property type="component" value="Unassembled WGS sequence"/>
</dbReference>
<accession>A0A439CYB2</accession>
<dbReference type="InterPro" id="IPR046341">
    <property type="entry name" value="SET_dom_sf"/>
</dbReference>
<dbReference type="AlphaFoldDB" id="A0A439CYB2"/>
<dbReference type="InterPro" id="IPR001214">
    <property type="entry name" value="SET_dom"/>
</dbReference>
<evidence type="ECO:0000313" key="4">
    <source>
        <dbReference type="Proteomes" id="UP000286045"/>
    </source>
</evidence>
<organism evidence="3 4">
    <name type="scientific">Xylaria grammica</name>
    <dbReference type="NCBI Taxonomy" id="363999"/>
    <lineage>
        <taxon>Eukaryota</taxon>
        <taxon>Fungi</taxon>
        <taxon>Dikarya</taxon>
        <taxon>Ascomycota</taxon>
        <taxon>Pezizomycotina</taxon>
        <taxon>Sordariomycetes</taxon>
        <taxon>Xylariomycetidae</taxon>
        <taxon>Xylariales</taxon>
        <taxon>Xylariaceae</taxon>
        <taxon>Xylaria</taxon>
    </lineage>
</organism>
<dbReference type="PANTHER" id="PTHR12197">
    <property type="entry name" value="HISTONE-LYSINE N-METHYLTRANSFERASE SMYD"/>
    <property type="match status" value="1"/>
</dbReference>
<feature type="domain" description="SET" evidence="2">
    <location>
        <begin position="33"/>
        <end position="198"/>
    </location>
</feature>
<keyword evidence="4" id="KW-1185">Reference proteome</keyword>
<feature type="compositionally biased region" description="Basic and acidic residues" evidence="1">
    <location>
        <begin position="276"/>
        <end position="290"/>
    </location>
</feature>
<reference evidence="3 4" key="1">
    <citation type="submission" date="2018-12" db="EMBL/GenBank/DDBJ databases">
        <title>Draft genome sequence of Xylaria grammica IHI A82.</title>
        <authorList>
            <person name="Buettner E."/>
            <person name="Kellner H."/>
        </authorList>
    </citation>
    <scope>NUCLEOTIDE SEQUENCE [LARGE SCALE GENOMIC DNA]</scope>
    <source>
        <strain evidence="3 4">IHI A82</strain>
    </source>
</reference>
<evidence type="ECO:0000256" key="1">
    <source>
        <dbReference type="SAM" id="MobiDB-lite"/>
    </source>
</evidence>